<evidence type="ECO:0000313" key="3">
    <source>
        <dbReference type="Proteomes" id="UP000239477"/>
    </source>
</evidence>
<dbReference type="GO" id="GO:0016597">
    <property type="term" value="F:amino acid binding"/>
    <property type="evidence" value="ECO:0007669"/>
    <property type="project" value="InterPro"/>
</dbReference>
<dbReference type="RefSeq" id="WP_105241357.1">
    <property type="nucleotide sequence ID" value="NZ_CP023270.1"/>
</dbReference>
<reference evidence="2 3" key="1">
    <citation type="submission" date="2017-09" db="EMBL/GenBank/DDBJ databases">
        <title>Genomic, metabolic, and phenotypic characteristics of bacterial isolates from the natural microbiome of the model nematode Caenorhabditis elegans.</title>
        <authorList>
            <person name="Zimmermann J."/>
            <person name="Obeng N."/>
            <person name="Yang W."/>
            <person name="Obeng O."/>
            <person name="Kissoyan K."/>
            <person name="Pees B."/>
            <person name="Dirksen P."/>
            <person name="Hoppner M."/>
            <person name="Franke A."/>
            <person name="Rosenstiel P."/>
            <person name="Leippe M."/>
            <person name="Dierking K."/>
            <person name="Kaleta C."/>
            <person name="Schulenburg H."/>
        </authorList>
    </citation>
    <scope>NUCLEOTIDE SEQUENCE [LARGE SCALE GENOMIC DNA]</scope>
    <source>
        <strain evidence="2 3">MYb73</strain>
    </source>
</reference>
<dbReference type="Gene3D" id="3.40.50.1370">
    <property type="entry name" value="Aspartate/ornithine carbamoyltransferase"/>
    <property type="match status" value="2"/>
</dbReference>
<organism evidence="2 3">
    <name type="scientific">Achromobacter spanius</name>
    <dbReference type="NCBI Taxonomy" id="217203"/>
    <lineage>
        <taxon>Bacteria</taxon>
        <taxon>Pseudomonadati</taxon>
        <taxon>Pseudomonadota</taxon>
        <taxon>Betaproteobacteria</taxon>
        <taxon>Burkholderiales</taxon>
        <taxon>Alcaligenaceae</taxon>
        <taxon>Achromobacter</taxon>
    </lineage>
</organism>
<dbReference type="AlphaFoldDB" id="A0A2S0IFL9"/>
<dbReference type="InterPro" id="IPR036901">
    <property type="entry name" value="Asp/Orn_carbamoylTrfase_sf"/>
</dbReference>
<keyword evidence="1 2" id="KW-0808">Transferase</keyword>
<protein>
    <submittedName>
        <fullName evidence="2">Aspartate carbamoyltransferase</fullName>
    </submittedName>
</protein>
<dbReference type="GO" id="GO:0016743">
    <property type="term" value="F:carboxyl- or carbamoyltransferase activity"/>
    <property type="evidence" value="ECO:0007669"/>
    <property type="project" value="InterPro"/>
</dbReference>
<name>A0A2S0IFL9_9BURK</name>
<dbReference type="GO" id="GO:0006520">
    <property type="term" value="P:amino acid metabolic process"/>
    <property type="evidence" value="ECO:0007669"/>
    <property type="project" value="InterPro"/>
</dbReference>
<dbReference type="SUPFAM" id="SSF53671">
    <property type="entry name" value="Aspartate/ornithine carbamoyltransferase"/>
    <property type="match status" value="1"/>
</dbReference>
<evidence type="ECO:0000256" key="1">
    <source>
        <dbReference type="ARBA" id="ARBA00022679"/>
    </source>
</evidence>
<dbReference type="Proteomes" id="UP000239477">
    <property type="component" value="Chromosome"/>
</dbReference>
<evidence type="ECO:0000313" key="2">
    <source>
        <dbReference type="EMBL" id="AVJ30840.1"/>
    </source>
</evidence>
<dbReference type="OrthoDB" id="9774690at2"/>
<sequence>MLNPQLDRRGELTHLLTTEGLPRRHVERLLEMARAQSASDDSPPPAAPEMPVFLCLPDTDIADRDAYAAAAASLSMLPVPLEAQAALALAETVAALAPGVLVLRHGQSGAAHCAAAHAAPGLHVLNAGDGRHADPVPALALVQAITEIKPDLTSLVVTLVGDIRHAGVARSVIHLLTTLGVPEVRVAAPRTLLPDGLAQLGVRACATLQESLSDADVVIALPLNVEEISGAQLPSAREYACTHGITPAALAAAKPDVLLLPAGRLAPGVEVDGDIAAALEPAEARHAALEQPLRMAVLRALAGAAP</sequence>
<accession>A0A2S0IFL9</accession>
<proteinExistence type="predicted"/>
<keyword evidence="3" id="KW-1185">Reference proteome</keyword>
<dbReference type="EMBL" id="CP023270">
    <property type="protein sequence ID" value="AVJ30840.1"/>
    <property type="molecule type" value="Genomic_DNA"/>
</dbReference>
<gene>
    <name evidence="2" type="ORF">CLM73_02870</name>
</gene>